<evidence type="ECO:0000259" key="6">
    <source>
        <dbReference type="SMART" id="SM00244"/>
    </source>
</evidence>
<dbReference type="InterPro" id="IPR001972">
    <property type="entry name" value="Stomatin_HflK_fam"/>
</dbReference>
<dbReference type="GO" id="GO:0098552">
    <property type="term" value="C:side of membrane"/>
    <property type="evidence" value="ECO:0007669"/>
    <property type="project" value="UniProtKB-ARBA"/>
</dbReference>
<dbReference type="PRINTS" id="PR00721">
    <property type="entry name" value="STOMATIN"/>
</dbReference>
<dbReference type="Gene3D" id="3.30.479.30">
    <property type="entry name" value="Band 7 domain"/>
    <property type="match status" value="1"/>
</dbReference>
<evidence type="ECO:0000313" key="7">
    <source>
        <dbReference type="EMBL" id="BDU73736.1"/>
    </source>
</evidence>
<evidence type="ECO:0000256" key="2">
    <source>
        <dbReference type="ARBA" id="ARBA00008164"/>
    </source>
</evidence>
<sequence>MPHPFLLFGAFLVLVLAIRSLRIIRPYQKGVVETLGRYTAPPRAPGLVFVMPFVQRLEMVDSREQVIEVPPQEVITKDNAAVTVDAVIYFRITDPVRVIYNISNFSYAAVKLAQTNLRNIVGEMELDQTLTGREKINTQLRLVLDEATDEWGVKVVRVEIQKIEPPTDITNAMSKQMKAEREKRAAILESEGFKQSAILKAEGERESQVLRAEGDRQGAIIRAEGQAQAVRVLAEAERFRIETVFNAIHAGNPDAGLLALRSLETLEKVADGKATKIFLPSDLGAALSSLGAVGELFRKDPEPPPEPAPAPPRAPAPAPVRRGIVGS</sequence>
<evidence type="ECO:0000256" key="5">
    <source>
        <dbReference type="SAM" id="MobiDB-lite"/>
    </source>
</evidence>
<dbReference type="InterPro" id="IPR036013">
    <property type="entry name" value="Band_7/SPFH_dom_sf"/>
</dbReference>
<dbReference type="InterPro" id="IPR018080">
    <property type="entry name" value="Band_7/stomatin-like_CS"/>
</dbReference>
<dbReference type="PANTHER" id="PTHR10264:SF19">
    <property type="entry name" value="AT06885P-RELATED"/>
    <property type="match status" value="1"/>
</dbReference>
<gene>
    <name evidence="7" type="ORF">METEAL_29100</name>
</gene>
<dbReference type="FunFam" id="3.30.479.30:FF:000004">
    <property type="entry name" value="Putative membrane protease family, stomatin"/>
    <property type="match status" value="1"/>
</dbReference>
<protein>
    <recommendedName>
        <fullName evidence="3">Protein QmcA</fullName>
    </recommendedName>
</protein>
<comment type="subcellular location">
    <subcellularLocation>
        <location evidence="1">Membrane</location>
        <topology evidence="1">Single-pass membrane protein</topology>
    </subcellularLocation>
</comment>
<dbReference type="GO" id="GO:0005886">
    <property type="term" value="C:plasma membrane"/>
    <property type="evidence" value="ECO:0007669"/>
    <property type="project" value="InterPro"/>
</dbReference>
<dbReference type="RefSeq" id="WP_316412405.1">
    <property type="nucleotide sequence ID" value="NZ_AP027080.1"/>
</dbReference>
<keyword evidence="8" id="KW-1185">Reference proteome</keyword>
<dbReference type="Proteomes" id="UP001238179">
    <property type="component" value="Chromosome"/>
</dbReference>
<dbReference type="SUPFAM" id="SSF117892">
    <property type="entry name" value="Band 7/SPFH domain"/>
    <property type="match status" value="1"/>
</dbReference>
<dbReference type="CDD" id="cd08829">
    <property type="entry name" value="SPFH_paraslipin"/>
    <property type="match status" value="1"/>
</dbReference>
<dbReference type="Pfam" id="PF01145">
    <property type="entry name" value="Band_7"/>
    <property type="match status" value="1"/>
</dbReference>
<dbReference type="AlphaFoldDB" id="A0AA48GIS5"/>
<feature type="domain" description="Band 7" evidence="6">
    <location>
        <begin position="19"/>
        <end position="177"/>
    </location>
</feature>
<dbReference type="SMART" id="SM00244">
    <property type="entry name" value="PHB"/>
    <property type="match status" value="1"/>
</dbReference>
<feature type="compositionally biased region" description="Pro residues" evidence="5">
    <location>
        <begin position="304"/>
        <end position="318"/>
    </location>
</feature>
<dbReference type="PROSITE" id="PS01270">
    <property type="entry name" value="BAND_7"/>
    <property type="match status" value="1"/>
</dbReference>
<keyword evidence="4" id="KW-0472">Membrane</keyword>
<evidence type="ECO:0000256" key="3">
    <source>
        <dbReference type="ARBA" id="ARBA00017055"/>
    </source>
</evidence>
<accession>A0AA48GIS5</accession>
<evidence type="ECO:0000313" key="8">
    <source>
        <dbReference type="Proteomes" id="UP001238179"/>
    </source>
</evidence>
<feature type="region of interest" description="Disordered" evidence="5">
    <location>
        <begin position="295"/>
        <end position="327"/>
    </location>
</feature>
<dbReference type="InterPro" id="IPR043202">
    <property type="entry name" value="Band-7_stomatin-like"/>
</dbReference>
<evidence type="ECO:0000256" key="1">
    <source>
        <dbReference type="ARBA" id="ARBA00004167"/>
    </source>
</evidence>
<reference evidence="8" key="1">
    <citation type="journal article" date="2023" name="Int. J. Syst. Evol. Microbiol.">
        <title>Mesoterricola silvestris gen. nov., sp. nov., Mesoterricola sediminis sp. nov., Geothrix oryzae sp. nov., Geothrix edaphica sp. nov., Geothrix rubra sp. nov., and Geothrix limicola sp. nov., six novel members of Acidobacteriota isolated from soils.</title>
        <authorList>
            <person name="Itoh H."/>
            <person name="Sugisawa Y."/>
            <person name="Mise K."/>
            <person name="Xu Z."/>
            <person name="Kuniyasu M."/>
            <person name="Ushijima N."/>
            <person name="Kawano K."/>
            <person name="Kobayashi E."/>
            <person name="Shiratori Y."/>
            <person name="Masuda Y."/>
            <person name="Senoo K."/>
        </authorList>
    </citation>
    <scope>NUCLEOTIDE SEQUENCE [LARGE SCALE GENOMIC DNA]</scope>
    <source>
        <strain evidence="8">W79</strain>
    </source>
</reference>
<dbReference type="KEGG" id="msil:METEAL_29100"/>
<dbReference type="PANTHER" id="PTHR10264">
    <property type="entry name" value="BAND 7 PROTEIN-RELATED"/>
    <property type="match status" value="1"/>
</dbReference>
<name>A0AA48GIS5_9BACT</name>
<proteinExistence type="inferred from homology"/>
<evidence type="ECO:0000256" key="4">
    <source>
        <dbReference type="ARBA" id="ARBA00023136"/>
    </source>
</evidence>
<organism evidence="7 8">
    <name type="scientific">Mesoterricola silvestris</name>
    <dbReference type="NCBI Taxonomy" id="2927979"/>
    <lineage>
        <taxon>Bacteria</taxon>
        <taxon>Pseudomonadati</taxon>
        <taxon>Acidobacteriota</taxon>
        <taxon>Holophagae</taxon>
        <taxon>Holophagales</taxon>
        <taxon>Holophagaceae</taxon>
        <taxon>Mesoterricola</taxon>
    </lineage>
</organism>
<dbReference type="EMBL" id="AP027080">
    <property type="protein sequence ID" value="BDU73736.1"/>
    <property type="molecule type" value="Genomic_DNA"/>
</dbReference>
<dbReference type="InterPro" id="IPR001107">
    <property type="entry name" value="Band_7"/>
</dbReference>
<comment type="similarity">
    <text evidence="2">Belongs to the band 7/mec-2 family.</text>
</comment>